<dbReference type="InterPro" id="IPR011004">
    <property type="entry name" value="Trimer_LpxA-like_sf"/>
</dbReference>
<gene>
    <name evidence="8" type="ORF">E1750_13815</name>
</gene>
<dbReference type="InterPro" id="IPR018357">
    <property type="entry name" value="Hexapep_transf_CS"/>
</dbReference>
<dbReference type="Pfam" id="PF00132">
    <property type="entry name" value="Hexapep"/>
    <property type="match status" value="1"/>
</dbReference>
<reference evidence="9" key="1">
    <citation type="submission" date="2019-03" db="EMBL/GenBank/DDBJ databases">
        <title>Flavobacterium sp.</title>
        <authorList>
            <person name="Kim H."/>
        </authorList>
    </citation>
    <scope>NUCLEOTIDE SEQUENCE [LARGE SCALE GENOMIC DNA]</scope>
    <source>
        <strain evidence="9">GS13</strain>
    </source>
</reference>
<proteinExistence type="inferred from homology"/>
<dbReference type="InterPro" id="IPR001451">
    <property type="entry name" value="Hexapep"/>
</dbReference>
<comment type="similarity">
    <text evidence="1">Belongs to the transferase hexapeptide repeat family.</text>
</comment>
<feature type="domain" description="PglD N-terminal" evidence="7">
    <location>
        <begin position="2"/>
        <end position="72"/>
    </location>
</feature>
<evidence type="ECO:0000256" key="4">
    <source>
        <dbReference type="ARBA" id="ARBA00023315"/>
    </source>
</evidence>
<keyword evidence="4" id="KW-0012">Acyltransferase</keyword>
<evidence type="ECO:0000256" key="3">
    <source>
        <dbReference type="ARBA" id="ARBA00022737"/>
    </source>
</evidence>
<keyword evidence="3" id="KW-0677">Repeat</keyword>
<organism evidence="8 9">
    <name type="scientific">Flavobacterium nackdongense</name>
    <dbReference type="NCBI Taxonomy" id="2547394"/>
    <lineage>
        <taxon>Bacteria</taxon>
        <taxon>Pseudomonadati</taxon>
        <taxon>Bacteroidota</taxon>
        <taxon>Flavobacteriia</taxon>
        <taxon>Flavobacteriales</taxon>
        <taxon>Flavobacteriaceae</taxon>
        <taxon>Flavobacterium</taxon>
    </lineage>
</organism>
<evidence type="ECO:0000259" key="7">
    <source>
        <dbReference type="Pfam" id="PF17836"/>
    </source>
</evidence>
<dbReference type="RefSeq" id="WP_133277348.1">
    <property type="nucleotide sequence ID" value="NZ_CP037933.1"/>
</dbReference>
<dbReference type="InterPro" id="IPR041561">
    <property type="entry name" value="PglD_N"/>
</dbReference>
<dbReference type="InterPro" id="IPR020019">
    <property type="entry name" value="AcTrfase_PglD-like"/>
</dbReference>
<keyword evidence="2 8" id="KW-0808">Transferase</keyword>
<dbReference type="CDD" id="cd03360">
    <property type="entry name" value="LbH_AT_putative"/>
    <property type="match status" value="1"/>
</dbReference>
<sequence>MYLFGAGGHCKVVIDIILASKVHKIESVIDHNPKSDCIFDIPIVNFNQFTNDDGQYFIVSIGDNKKRKRVVELIKAVFVNAIHPSAIISRFAKVSEGTVVMAGAIINANTIVGKHCIINTGAIIDHDCIIEDFVHVSPNVSVAGNVTIGEGAHLGIGVTVIQGITIGKWAVLGAGAVIIENVPDYAVVVGVPGKIIKFSNKNE</sequence>
<dbReference type="Gene3D" id="3.40.50.20">
    <property type="match status" value="1"/>
</dbReference>
<dbReference type="InterPro" id="IPR050179">
    <property type="entry name" value="Trans_hexapeptide_repeat"/>
</dbReference>
<name>A0A4V1AH02_9FLAO</name>
<dbReference type="GO" id="GO:0016746">
    <property type="term" value="F:acyltransferase activity"/>
    <property type="evidence" value="ECO:0007669"/>
    <property type="project" value="UniProtKB-KW"/>
</dbReference>
<evidence type="ECO:0000256" key="2">
    <source>
        <dbReference type="ARBA" id="ARBA00022679"/>
    </source>
</evidence>
<dbReference type="OrthoDB" id="9794407at2"/>
<dbReference type="Gene3D" id="2.160.10.10">
    <property type="entry name" value="Hexapeptide repeat proteins"/>
    <property type="match status" value="1"/>
</dbReference>
<dbReference type="KEGG" id="fnk:E1750_13815"/>
<dbReference type="Proteomes" id="UP000291124">
    <property type="component" value="Chromosome"/>
</dbReference>
<feature type="site" description="Increases basicity of active site His" evidence="5">
    <location>
        <position position="127"/>
    </location>
</feature>
<dbReference type="NCBIfam" id="TIGR03570">
    <property type="entry name" value="NeuD_NnaD"/>
    <property type="match status" value="1"/>
</dbReference>
<accession>A0A4V1AH02</accession>
<dbReference type="PANTHER" id="PTHR43300">
    <property type="entry name" value="ACETYLTRANSFERASE"/>
    <property type="match status" value="1"/>
</dbReference>
<evidence type="ECO:0000256" key="1">
    <source>
        <dbReference type="ARBA" id="ARBA00007274"/>
    </source>
</evidence>
<dbReference type="AlphaFoldDB" id="A0A4V1AH02"/>
<dbReference type="EMBL" id="CP037933">
    <property type="protein sequence ID" value="QBN19832.1"/>
    <property type="molecule type" value="Genomic_DNA"/>
</dbReference>
<feature type="binding site" evidence="6">
    <location>
        <position position="62"/>
    </location>
    <ligand>
        <name>substrate</name>
    </ligand>
</feature>
<feature type="binding site" evidence="6">
    <location>
        <position position="156"/>
    </location>
    <ligand>
        <name>acetyl-CoA</name>
        <dbReference type="ChEBI" id="CHEBI:57288"/>
    </ligand>
</feature>
<evidence type="ECO:0000256" key="6">
    <source>
        <dbReference type="PIRSR" id="PIRSR620019-2"/>
    </source>
</evidence>
<evidence type="ECO:0000313" key="8">
    <source>
        <dbReference type="EMBL" id="QBN19832.1"/>
    </source>
</evidence>
<keyword evidence="9" id="KW-1185">Reference proteome</keyword>
<evidence type="ECO:0000313" key="9">
    <source>
        <dbReference type="Proteomes" id="UP000291124"/>
    </source>
</evidence>
<dbReference type="SUPFAM" id="SSF51161">
    <property type="entry name" value="Trimeric LpxA-like enzymes"/>
    <property type="match status" value="1"/>
</dbReference>
<protein>
    <submittedName>
        <fullName evidence="8">Acetyltransferase</fullName>
    </submittedName>
</protein>
<feature type="binding site" evidence="6">
    <location>
        <position position="135"/>
    </location>
    <ligand>
        <name>acetyl-CoA</name>
        <dbReference type="ChEBI" id="CHEBI:57288"/>
    </ligand>
</feature>
<dbReference type="Pfam" id="PF17836">
    <property type="entry name" value="PglD_N"/>
    <property type="match status" value="1"/>
</dbReference>
<feature type="active site" description="Proton acceptor" evidence="5">
    <location>
        <position position="126"/>
    </location>
</feature>
<dbReference type="PROSITE" id="PS00101">
    <property type="entry name" value="HEXAPEP_TRANSFERASES"/>
    <property type="match status" value="1"/>
</dbReference>
<evidence type="ECO:0000256" key="5">
    <source>
        <dbReference type="PIRSR" id="PIRSR620019-1"/>
    </source>
</evidence>
<dbReference type="PANTHER" id="PTHR43300:SF7">
    <property type="entry name" value="UDP-N-ACETYLBACILLOSAMINE N-ACETYLTRANSFERASE"/>
    <property type="match status" value="1"/>
</dbReference>